<comment type="caution">
    <text evidence="1">The sequence shown here is derived from an EMBL/GenBank/DDBJ whole genome shotgun (WGS) entry which is preliminary data.</text>
</comment>
<gene>
    <name evidence="1" type="ORF">E4U91_37710</name>
</gene>
<dbReference type="OrthoDB" id="3211048at2"/>
<dbReference type="Proteomes" id="UP000305929">
    <property type="component" value="Unassembled WGS sequence"/>
</dbReference>
<evidence type="ECO:0000313" key="2">
    <source>
        <dbReference type="Proteomes" id="UP000305929"/>
    </source>
</evidence>
<dbReference type="RefSeq" id="WP_137311485.1">
    <property type="nucleotide sequence ID" value="NZ_SZNQ01000003.1"/>
</dbReference>
<dbReference type="EMBL" id="SZNQ01000003">
    <property type="protein sequence ID" value="TKS96390.1"/>
    <property type="molecule type" value="Genomic_DNA"/>
</dbReference>
<evidence type="ECO:0000313" key="1">
    <source>
        <dbReference type="EMBL" id="TKS96390.1"/>
    </source>
</evidence>
<evidence type="ECO:0008006" key="3">
    <source>
        <dbReference type="Google" id="ProtNLM"/>
    </source>
</evidence>
<organism evidence="1 2">
    <name type="scientific">Streptomyces lasalocidi</name>
    <name type="common">Streptomyces lasaliensis</name>
    <dbReference type="NCBI Taxonomy" id="324833"/>
    <lineage>
        <taxon>Bacteria</taxon>
        <taxon>Bacillati</taxon>
        <taxon>Actinomycetota</taxon>
        <taxon>Actinomycetes</taxon>
        <taxon>Kitasatosporales</taxon>
        <taxon>Streptomycetaceae</taxon>
        <taxon>Streptomyces</taxon>
    </lineage>
</organism>
<sequence length="201" mass="21815">MSAPAIPAACAHRPRHGGLVVPYVSFEHNGLPVFGGLDAGKRTRAFENGLCQICERPLERWLHVLVRPQDMGIGYVPEPGLHPPCLMYSEKACPMLNGTRATYRSGGVISRHPAGRPCDDPACSCPATAPTAESLVRAGRKADDWDAWMLSADQYELHRDGHSAAVGIRLPSDPKRIRRVRVSPERKRALALVAALLDLGA</sequence>
<reference evidence="1 2" key="1">
    <citation type="submission" date="2019-04" db="EMBL/GenBank/DDBJ databases">
        <title>Streptomyces lasaliensis sp. nov., an Actinomycete isolated from soil which produces the polyether antibiotic lasalocid.</title>
        <authorList>
            <person name="Erwin G."/>
            <person name="Haber C."/>
        </authorList>
    </citation>
    <scope>NUCLEOTIDE SEQUENCE [LARGE SCALE GENOMIC DNA]</scope>
    <source>
        <strain evidence="1 2">X-537</strain>
    </source>
</reference>
<keyword evidence="2" id="KW-1185">Reference proteome</keyword>
<accession>A0A4U5W6X2</accession>
<name>A0A4U5W6X2_STRLS</name>
<dbReference type="AlphaFoldDB" id="A0A4U5W6X2"/>
<protein>
    <recommendedName>
        <fullName evidence="3">Cell envelope biogenesis protein OmpA</fullName>
    </recommendedName>
</protein>
<proteinExistence type="predicted"/>